<dbReference type="GO" id="GO:0008703">
    <property type="term" value="F:5-amino-6-(5-phosphoribosylamino)uracil reductase activity"/>
    <property type="evidence" value="ECO:0007669"/>
    <property type="project" value="UniProtKB-EC"/>
</dbReference>
<dbReference type="AlphaFoldDB" id="A0A1H3SQX6"/>
<feature type="active site" description="Proton donor" evidence="15">
    <location>
        <position position="56"/>
    </location>
</feature>
<comment type="catalytic activity">
    <reaction evidence="12 14">
        <text>5-amino-6-(5-phospho-D-ribitylamino)uracil + NADP(+) = 5-amino-6-(5-phospho-D-ribosylamino)uracil + NADPH + H(+)</text>
        <dbReference type="Rhea" id="RHEA:17845"/>
        <dbReference type="ChEBI" id="CHEBI:15378"/>
        <dbReference type="ChEBI" id="CHEBI:57783"/>
        <dbReference type="ChEBI" id="CHEBI:58349"/>
        <dbReference type="ChEBI" id="CHEBI:58421"/>
        <dbReference type="ChEBI" id="CHEBI:58453"/>
        <dbReference type="EC" id="1.1.1.193"/>
    </reaction>
</comment>
<reference evidence="19 20" key="1">
    <citation type="submission" date="2016-10" db="EMBL/GenBank/DDBJ databases">
        <authorList>
            <person name="de Groot N.N."/>
        </authorList>
    </citation>
    <scope>NUCLEOTIDE SEQUENCE [LARGE SCALE GENOMIC DNA]</scope>
    <source>
        <strain evidence="19 20">CGMCC 4.3491</strain>
    </source>
</reference>
<feature type="binding site" evidence="16">
    <location>
        <position position="173"/>
    </location>
    <ligand>
        <name>substrate</name>
    </ligand>
</feature>
<dbReference type="InterPro" id="IPR016193">
    <property type="entry name" value="Cytidine_deaminase-like"/>
</dbReference>
<feature type="binding site" evidence="16">
    <location>
        <position position="201"/>
    </location>
    <ligand>
        <name>NADP(+)</name>
        <dbReference type="ChEBI" id="CHEBI:58349"/>
    </ligand>
</feature>
<evidence type="ECO:0000256" key="5">
    <source>
        <dbReference type="ARBA" id="ARBA00007417"/>
    </source>
</evidence>
<dbReference type="GO" id="GO:0008270">
    <property type="term" value="F:zinc ion binding"/>
    <property type="evidence" value="ECO:0007669"/>
    <property type="project" value="InterPro"/>
</dbReference>
<dbReference type="InterPro" id="IPR050765">
    <property type="entry name" value="Riboflavin_Biosynth_HTPR"/>
</dbReference>
<dbReference type="CDD" id="cd01284">
    <property type="entry name" value="Riboflavin_deaminase-reductase"/>
    <property type="match status" value="1"/>
</dbReference>
<evidence type="ECO:0000256" key="4">
    <source>
        <dbReference type="ARBA" id="ARBA00005259"/>
    </source>
</evidence>
<evidence type="ECO:0000256" key="11">
    <source>
        <dbReference type="ARBA" id="ARBA00023268"/>
    </source>
</evidence>
<dbReference type="InterPro" id="IPR024072">
    <property type="entry name" value="DHFR-like_dom_sf"/>
</dbReference>
<evidence type="ECO:0000256" key="1">
    <source>
        <dbReference type="ARBA" id="ARBA00002151"/>
    </source>
</evidence>
<evidence type="ECO:0000256" key="16">
    <source>
        <dbReference type="PIRSR" id="PIRSR006769-2"/>
    </source>
</evidence>
<keyword evidence="14" id="KW-0378">Hydrolase</keyword>
<feature type="binding site" evidence="17">
    <location>
        <position position="90"/>
    </location>
    <ligand>
        <name>Zn(2+)</name>
        <dbReference type="ChEBI" id="CHEBI:29105"/>
        <note>catalytic</note>
    </ligand>
</feature>
<feature type="binding site" evidence="16">
    <location>
        <position position="209"/>
    </location>
    <ligand>
        <name>substrate</name>
    </ligand>
</feature>
<evidence type="ECO:0000256" key="10">
    <source>
        <dbReference type="ARBA" id="ARBA00023002"/>
    </source>
</evidence>
<dbReference type="InterPro" id="IPR011549">
    <property type="entry name" value="RibD_C"/>
</dbReference>
<evidence type="ECO:0000256" key="13">
    <source>
        <dbReference type="ARBA" id="ARBA00049886"/>
    </source>
</evidence>
<name>A0A1H3SQX6_9MICO</name>
<dbReference type="PANTHER" id="PTHR38011">
    <property type="entry name" value="DIHYDROFOLATE REDUCTASE FAMILY PROTEIN (AFU_ORTHOLOGUE AFUA_8G06820)"/>
    <property type="match status" value="1"/>
</dbReference>
<dbReference type="InterPro" id="IPR002125">
    <property type="entry name" value="CMP_dCMP_dom"/>
</dbReference>
<evidence type="ECO:0000256" key="17">
    <source>
        <dbReference type="PIRSR" id="PIRSR006769-3"/>
    </source>
</evidence>
<dbReference type="EC" id="1.1.1.193" evidence="14"/>
<dbReference type="UniPathway" id="UPA00275">
    <property type="reaction ID" value="UER00401"/>
</dbReference>
<evidence type="ECO:0000256" key="12">
    <source>
        <dbReference type="ARBA" id="ARBA00049861"/>
    </source>
</evidence>
<feature type="binding site" evidence="16">
    <location>
        <position position="159"/>
    </location>
    <ligand>
        <name>NADP(+)</name>
        <dbReference type="ChEBI" id="CHEBI:58349"/>
    </ligand>
</feature>
<evidence type="ECO:0000256" key="7">
    <source>
        <dbReference type="ARBA" id="ARBA00022723"/>
    </source>
</evidence>
<organism evidence="19 20">
    <name type="scientific">Herbiconiux ginsengi</name>
    <dbReference type="NCBI Taxonomy" id="381665"/>
    <lineage>
        <taxon>Bacteria</taxon>
        <taxon>Bacillati</taxon>
        <taxon>Actinomycetota</taxon>
        <taxon>Actinomycetes</taxon>
        <taxon>Micrococcales</taxon>
        <taxon>Microbacteriaceae</taxon>
        <taxon>Herbiconiux</taxon>
    </lineage>
</organism>
<evidence type="ECO:0000256" key="9">
    <source>
        <dbReference type="ARBA" id="ARBA00022857"/>
    </source>
</evidence>
<dbReference type="EC" id="3.5.4.26" evidence="14"/>
<sequence>MNARTTENDAMTRALELALRGPRHGVNPQVGCVLLSPEGEVLAEGWHRGAGTAHAEVAALSALADPEFARGATAVVTLEPCNHLGRTGPCSVALIEAGVARVVYAVADPGERSHGGAERMREAGIDVEQGLGAPAVEEAIRPWLTSVRLHRPFVTVKWASSLDGRAAAADGTSQWITGPAARADVHLRRADADAIVVGTGTVLADDPALTARTAGTAEQAAAGPAGAARTDSVDGLLPHQPAPVVIGNRAVPATARVHAHPVPARVFATHDLAAVLDELYADEVRSVFVEGGPTLASAFVAAGLVDEVLVYLAPTLIGGPRTALTDLGVGTIGEQLRLTVTDVTRLGDDIRIVARPGASAPTKE</sequence>
<keyword evidence="9 14" id="KW-0521">NADP</keyword>
<dbReference type="RefSeq" id="WP_245741647.1">
    <property type="nucleotide sequence ID" value="NZ_FNPZ01000004.1"/>
</dbReference>
<comment type="pathway">
    <text evidence="2 14">Cofactor biosynthesis; riboflavin biosynthesis; 5-amino-6-(D-ribitylamino)uracil from GTP: step 2/4.</text>
</comment>
<feature type="binding site" evidence="16">
    <location>
        <begin position="292"/>
        <end position="298"/>
    </location>
    <ligand>
        <name>NADP(+)</name>
        <dbReference type="ChEBI" id="CHEBI:58349"/>
    </ligand>
</feature>
<evidence type="ECO:0000256" key="14">
    <source>
        <dbReference type="PIRNR" id="PIRNR006769"/>
    </source>
</evidence>
<keyword evidence="10 14" id="KW-0560">Oxidoreductase</keyword>
<dbReference type="GO" id="GO:0050661">
    <property type="term" value="F:NADP binding"/>
    <property type="evidence" value="ECO:0007669"/>
    <property type="project" value="InterPro"/>
</dbReference>
<comment type="function">
    <text evidence="1 14">Converts 2,5-diamino-6-(ribosylamino)-4(3h)-pyrimidinone 5'-phosphate into 5-amino-6-(ribosylamino)-2,4(1h,3h)-pyrimidinedione 5'-phosphate.</text>
</comment>
<feature type="binding site" evidence="16">
    <location>
        <position position="290"/>
    </location>
    <ligand>
        <name>substrate</name>
    </ligand>
</feature>
<dbReference type="Pfam" id="PF01872">
    <property type="entry name" value="RibD_C"/>
    <property type="match status" value="1"/>
</dbReference>
<keyword evidence="20" id="KW-1185">Reference proteome</keyword>
<evidence type="ECO:0000256" key="3">
    <source>
        <dbReference type="ARBA" id="ARBA00004910"/>
    </source>
</evidence>
<evidence type="ECO:0000256" key="8">
    <source>
        <dbReference type="ARBA" id="ARBA00022833"/>
    </source>
</evidence>
<dbReference type="Proteomes" id="UP000198891">
    <property type="component" value="Unassembled WGS sequence"/>
</dbReference>
<dbReference type="STRING" id="381665.SAMN05216554_3602"/>
<evidence type="ECO:0000313" key="20">
    <source>
        <dbReference type="Proteomes" id="UP000198891"/>
    </source>
</evidence>
<feature type="binding site" evidence="16">
    <location>
        <position position="212"/>
    </location>
    <ligand>
        <name>substrate</name>
    </ligand>
</feature>
<dbReference type="EMBL" id="FNPZ01000004">
    <property type="protein sequence ID" value="SDZ40354.1"/>
    <property type="molecule type" value="Genomic_DNA"/>
</dbReference>
<dbReference type="PROSITE" id="PS51747">
    <property type="entry name" value="CYT_DCMP_DEAMINASES_2"/>
    <property type="match status" value="1"/>
</dbReference>
<dbReference type="SUPFAM" id="SSF53927">
    <property type="entry name" value="Cytidine deaminase-like"/>
    <property type="match status" value="1"/>
</dbReference>
<feature type="binding site" evidence="16">
    <location>
        <position position="205"/>
    </location>
    <ligand>
        <name>NADP(+)</name>
        <dbReference type="ChEBI" id="CHEBI:58349"/>
    </ligand>
</feature>
<dbReference type="GO" id="GO:0009231">
    <property type="term" value="P:riboflavin biosynthetic process"/>
    <property type="evidence" value="ECO:0007669"/>
    <property type="project" value="UniProtKB-UniPathway"/>
</dbReference>
<feature type="binding site" evidence="16">
    <location>
        <position position="175"/>
    </location>
    <ligand>
        <name>NADP(+)</name>
        <dbReference type="ChEBI" id="CHEBI:58349"/>
    </ligand>
</feature>
<evidence type="ECO:0000256" key="15">
    <source>
        <dbReference type="PIRSR" id="PIRSR006769-1"/>
    </source>
</evidence>
<dbReference type="InterPro" id="IPR016192">
    <property type="entry name" value="APOBEC/CMP_deaminase_Zn-bd"/>
</dbReference>
<dbReference type="GO" id="GO:0008835">
    <property type="term" value="F:diaminohydroxyphosphoribosylaminopyrimidine deaminase activity"/>
    <property type="evidence" value="ECO:0007669"/>
    <property type="project" value="UniProtKB-EC"/>
</dbReference>
<comment type="catalytic activity">
    <reaction evidence="13 14">
        <text>2,5-diamino-6-hydroxy-4-(5-phosphoribosylamino)-pyrimidine + H2O + H(+) = 5-amino-6-(5-phospho-D-ribosylamino)uracil + NH4(+)</text>
        <dbReference type="Rhea" id="RHEA:21868"/>
        <dbReference type="ChEBI" id="CHEBI:15377"/>
        <dbReference type="ChEBI" id="CHEBI:15378"/>
        <dbReference type="ChEBI" id="CHEBI:28938"/>
        <dbReference type="ChEBI" id="CHEBI:58453"/>
        <dbReference type="ChEBI" id="CHEBI:58614"/>
        <dbReference type="EC" id="3.5.4.26"/>
    </reaction>
</comment>
<proteinExistence type="inferred from homology"/>
<feature type="binding site" evidence="17">
    <location>
        <position position="54"/>
    </location>
    <ligand>
        <name>Zn(2+)</name>
        <dbReference type="ChEBI" id="CHEBI:29105"/>
        <note>catalytic</note>
    </ligand>
</feature>
<dbReference type="Gene3D" id="3.40.430.10">
    <property type="entry name" value="Dihydrofolate Reductase, subunit A"/>
    <property type="match status" value="1"/>
</dbReference>
<dbReference type="SUPFAM" id="SSF53597">
    <property type="entry name" value="Dihydrofolate reductase-like"/>
    <property type="match status" value="1"/>
</dbReference>
<dbReference type="PROSITE" id="PS00903">
    <property type="entry name" value="CYT_DCMP_DEAMINASES_1"/>
    <property type="match status" value="1"/>
</dbReference>
<keyword evidence="6 14" id="KW-0686">Riboflavin biosynthesis</keyword>
<comment type="pathway">
    <text evidence="3 14">Cofactor biosynthesis; riboflavin biosynthesis; 5-amino-6-(D-ribitylamino)uracil from GTP: step 3/4.</text>
</comment>
<feature type="domain" description="CMP/dCMP-type deaminase" evidence="18">
    <location>
        <begin position="5"/>
        <end position="127"/>
    </location>
</feature>
<comment type="similarity">
    <text evidence="5 14">In the C-terminal section; belongs to the HTP reductase family.</text>
</comment>
<dbReference type="PANTHER" id="PTHR38011:SF7">
    <property type="entry name" value="2,5-DIAMINO-6-RIBOSYLAMINO-4(3H)-PYRIMIDINONE 5'-PHOSPHATE REDUCTASE"/>
    <property type="match status" value="1"/>
</dbReference>
<gene>
    <name evidence="19" type="ORF">SAMN05216554_3602</name>
</gene>
<keyword evidence="11" id="KW-0511">Multifunctional enzyme</keyword>
<evidence type="ECO:0000259" key="18">
    <source>
        <dbReference type="PROSITE" id="PS51747"/>
    </source>
</evidence>
<dbReference type="NCBIfam" id="TIGR00326">
    <property type="entry name" value="eubact_ribD"/>
    <property type="match status" value="1"/>
</dbReference>
<evidence type="ECO:0000256" key="6">
    <source>
        <dbReference type="ARBA" id="ARBA00022619"/>
    </source>
</evidence>
<dbReference type="InterPro" id="IPR004794">
    <property type="entry name" value="Eubact_RibD"/>
</dbReference>
<dbReference type="NCBIfam" id="TIGR00227">
    <property type="entry name" value="ribD_Cterm"/>
    <property type="match status" value="1"/>
</dbReference>
<dbReference type="InterPro" id="IPR002734">
    <property type="entry name" value="RibDG_C"/>
</dbReference>
<protein>
    <recommendedName>
        <fullName evidence="14">Riboflavin biosynthesis protein RibD</fullName>
    </recommendedName>
    <domain>
        <recommendedName>
            <fullName evidence="14">Diaminohydroxyphosphoribosylaminopyrimidine deaminase</fullName>
            <shortName evidence="14">DRAP deaminase</shortName>
            <ecNumber evidence="14">3.5.4.26</ecNumber>
        </recommendedName>
        <alternativeName>
            <fullName evidence="14">Riboflavin-specific deaminase</fullName>
        </alternativeName>
    </domain>
    <domain>
        <recommendedName>
            <fullName evidence="14">5-amino-6-(5-phosphoribosylamino)uracil reductase</fullName>
            <ecNumber evidence="14">1.1.1.193</ecNumber>
        </recommendedName>
        <alternativeName>
            <fullName evidence="14">HTP reductase</fullName>
        </alternativeName>
    </domain>
</protein>
<comment type="similarity">
    <text evidence="4 14">In the N-terminal section; belongs to the cytidine and deoxycytidylate deaminase family.</text>
</comment>
<feature type="binding site" evidence="16">
    <location>
        <position position="189"/>
    </location>
    <ligand>
        <name>substrate</name>
    </ligand>
</feature>
<feature type="binding site" evidence="17">
    <location>
        <position position="81"/>
    </location>
    <ligand>
        <name>Zn(2+)</name>
        <dbReference type="ChEBI" id="CHEBI:29105"/>
        <note>catalytic</note>
    </ligand>
</feature>
<dbReference type="Gene3D" id="3.40.140.10">
    <property type="entry name" value="Cytidine Deaminase, domain 2"/>
    <property type="match status" value="1"/>
</dbReference>
<evidence type="ECO:0000313" key="19">
    <source>
        <dbReference type="EMBL" id="SDZ40354.1"/>
    </source>
</evidence>
<evidence type="ECO:0000256" key="2">
    <source>
        <dbReference type="ARBA" id="ARBA00004882"/>
    </source>
</evidence>
<keyword evidence="7 14" id="KW-0479">Metal-binding</keyword>
<dbReference type="Pfam" id="PF00383">
    <property type="entry name" value="dCMP_cyt_deam_1"/>
    <property type="match status" value="1"/>
</dbReference>
<dbReference type="PIRSF" id="PIRSF006769">
    <property type="entry name" value="RibD"/>
    <property type="match status" value="1"/>
</dbReference>
<accession>A0A1H3SQX6</accession>
<comment type="cofactor">
    <cofactor evidence="14 17">
        <name>Zn(2+)</name>
        <dbReference type="ChEBI" id="CHEBI:29105"/>
    </cofactor>
    <text evidence="14 17">Binds 1 zinc ion.</text>
</comment>
<keyword evidence="8 14" id="KW-0862">Zinc</keyword>